<dbReference type="Gene3D" id="3.80.10.10">
    <property type="entry name" value="Ribonuclease Inhibitor"/>
    <property type="match status" value="1"/>
</dbReference>
<evidence type="ECO:0000313" key="2">
    <source>
        <dbReference type="EMBL" id="CAF1935530.1"/>
    </source>
</evidence>
<dbReference type="PANTHER" id="PTHR31900:SF34">
    <property type="entry name" value="EMB|CAB62440.1-RELATED"/>
    <property type="match status" value="1"/>
</dbReference>
<dbReference type="InterPro" id="IPR050232">
    <property type="entry name" value="FBL13/AtMIF1-like"/>
</dbReference>
<dbReference type="PANTHER" id="PTHR31900">
    <property type="entry name" value="F-BOX/RNI SUPERFAMILY PROTEIN-RELATED"/>
    <property type="match status" value="1"/>
</dbReference>
<dbReference type="InterPro" id="IPR032675">
    <property type="entry name" value="LRR_dom_sf"/>
</dbReference>
<dbReference type="AlphaFoldDB" id="A0A816LP76"/>
<proteinExistence type="predicted"/>
<name>A0A816LP76_BRANA</name>
<dbReference type="SMART" id="SM00579">
    <property type="entry name" value="FBD"/>
    <property type="match status" value="1"/>
</dbReference>
<evidence type="ECO:0000259" key="1">
    <source>
        <dbReference type="SMART" id="SM00579"/>
    </source>
</evidence>
<dbReference type="InterPro" id="IPR006566">
    <property type="entry name" value="FBD"/>
</dbReference>
<dbReference type="EMBL" id="HG994369">
    <property type="protein sequence ID" value="CAF1935530.1"/>
    <property type="molecule type" value="Genomic_DNA"/>
</dbReference>
<accession>A0A816LP76</accession>
<gene>
    <name evidence="2" type="ORF">DARMORV10_C05P57380.1</name>
</gene>
<sequence length="208" mass="23340">MGDNVTRFIVKVPSLKSFTYSKLINIRDSGTSSLVLDSPGLRHLNLSDPFRDHGPIQNMPHLEMAYVACCSAINFPRLIKFELNTFGSNSSKCSLELLMFLLHNSPILKELTITSDVGKPSKNLPFLCNQQSSVPGCLLSHLEIFVRGDFGGRRHERDFVAYILANSKCLKTARISPICYYNLEEKEKIAEDIKSMYRVSASSPLITH</sequence>
<organism evidence="2">
    <name type="scientific">Brassica napus</name>
    <name type="common">Rape</name>
    <dbReference type="NCBI Taxonomy" id="3708"/>
    <lineage>
        <taxon>Eukaryota</taxon>
        <taxon>Viridiplantae</taxon>
        <taxon>Streptophyta</taxon>
        <taxon>Embryophyta</taxon>
        <taxon>Tracheophyta</taxon>
        <taxon>Spermatophyta</taxon>
        <taxon>Magnoliopsida</taxon>
        <taxon>eudicotyledons</taxon>
        <taxon>Gunneridae</taxon>
        <taxon>Pentapetalae</taxon>
        <taxon>rosids</taxon>
        <taxon>malvids</taxon>
        <taxon>Brassicales</taxon>
        <taxon>Brassicaceae</taxon>
        <taxon>Brassiceae</taxon>
        <taxon>Brassica</taxon>
    </lineage>
</organism>
<dbReference type="Pfam" id="PF08387">
    <property type="entry name" value="FBD"/>
    <property type="match status" value="1"/>
</dbReference>
<protein>
    <submittedName>
        <fullName evidence="2">(rape) hypothetical protein</fullName>
    </submittedName>
</protein>
<dbReference type="Proteomes" id="UP001295469">
    <property type="component" value="Chromosome C05"/>
</dbReference>
<feature type="domain" description="FBD" evidence="1">
    <location>
        <begin position="136"/>
        <end position="208"/>
    </location>
</feature>
<reference evidence="2" key="1">
    <citation type="submission" date="2021-01" db="EMBL/GenBank/DDBJ databases">
        <authorList>
            <consortium name="Genoscope - CEA"/>
            <person name="William W."/>
        </authorList>
    </citation>
    <scope>NUCLEOTIDE SEQUENCE</scope>
</reference>